<gene>
    <name evidence="1" type="ORF">QR680_000270</name>
</gene>
<accession>A0AA39GUT6</accession>
<sequence length="286" mass="32210">MNAPMKPTTLSSRSITVSAAGAFLSTTEEPFILRDLAQLSGISIKEIDIDADDVDDGGMYVEAILPEKAIETFALALNGCYDSLQINGMGFDYTSINSALTQMFSRAGQHIPATSLRIRNLEASIPPLNDFVRRYFSQTPKKRATIELQSLYLNDVDVIGKCIQLFVEHEAVEVFLDAQFYKLTVNEIETILKFLTNREDNYYCRFIAGCESRSEAKDLLERWNAKDYWAGYERKPHRGCFIIEMHGIEVVLHAIRGQTSLYTQIMISCGMRGTFAINTDCDHSVL</sequence>
<comment type="caution">
    <text evidence="1">The sequence shown here is derived from an EMBL/GenBank/DDBJ whole genome shotgun (WGS) entry which is preliminary data.</text>
</comment>
<proteinExistence type="predicted"/>
<reference evidence="1" key="1">
    <citation type="submission" date="2023-06" db="EMBL/GenBank/DDBJ databases">
        <title>Genomic analysis of the entomopathogenic nematode Steinernema hermaphroditum.</title>
        <authorList>
            <person name="Schwarz E.M."/>
            <person name="Heppert J.K."/>
            <person name="Baniya A."/>
            <person name="Schwartz H.T."/>
            <person name="Tan C.-H."/>
            <person name="Antoshechkin I."/>
            <person name="Sternberg P.W."/>
            <person name="Goodrich-Blair H."/>
            <person name="Dillman A.R."/>
        </authorList>
    </citation>
    <scope>NUCLEOTIDE SEQUENCE</scope>
    <source>
        <strain evidence="1">PS9179</strain>
        <tissue evidence="1">Whole animal</tissue>
    </source>
</reference>
<evidence type="ECO:0000313" key="1">
    <source>
        <dbReference type="EMBL" id="KAK0393554.1"/>
    </source>
</evidence>
<name>A0AA39GUT6_9BILA</name>
<dbReference type="EMBL" id="JAUCMV010000005">
    <property type="protein sequence ID" value="KAK0393554.1"/>
    <property type="molecule type" value="Genomic_DNA"/>
</dbReference>
<organism evidence="1 2">
    <name type="scientific">Steinernema hermaphroditum</name>
    <dbReference type="NCBI Taxonomy" id="289476"/>
    <lineage>
        <taxon>Eukaryota</taxon>
        <taxon>Metazoa</taxon>
        <taxon>Ecdysozoa</taxon>
        <taxon>Nematoda</taxon>
        <taxon>Chromadorea</taxon>
        <taxon>Rhabditida</taxon>
        <taxon>Tylenchina</taxon>
        <taxon>Panagrolaimomorpha</taxon>
        <taxon>Strongyloidoidea</taxon>
        <taxon>Steinernematidae</taxon>
        <taxon>Steinernema</taxon>
    </lineage>
</organism>
<protein>
    <submittedName>
        <fullName evidence="1">Uncharacterized protein</fullName>
    </submittedName>
</protein>
<dbReference type="AlphaFoldDB" id="A0AA39GUT6"/>
<keyword evidence="2" id="KW-1185">Reference proteome</keyword>
<evidence type="ECO:0000313" key="2">
    <source>
        <dbReference type="Proteomes" id="UP001175271"/>
    </source>
</evidence>
<dbReference type="Proteomes" id="UP001175271">
    <property type="component" value="Unassembled WGS sequence"/>
</dbReference>